<dbReference type="SMART" id="SM01177">
    <property type="entry name" value="DUF4210"/>
    <property type="match status" value="1"/>
</dbReference>
<feature type="domain" description="Atos-like conserved" evidence="8">
    <location>
        <begin position="713"/>
        <end position="784"/>
    </location>
</feature>
<dbReference type="GO" id="GO:0032259">
    <property type="term" value="P:methylation"/>
    <property type="evidence" value="ECO:0007669"/>
    <property type="project" value="UniProtKB-KW"/>
</dbReference>
<organism evidence="9 10">
    <name type="scientific">Phaedon cochleariae</name>
    <name type="common">Mustard beetle</name>
    <dbReference type="NCBI Taxonomy" id="80249"/>
    <lineage>
        <taxon>Eukaryota</taxon>
        <taxon>Metazoa</taxon>
        <taxon>Ecdysozoa</taxon>
        <taxon>Arthropoda</taxon>
        <taxon>Hexapoda</taxon>
        <taxon>Insecta</taxon>
        <taxon>Pterygota</taxon>
        <taxon>Neoptera</taxon>
        <taxon>Endopterygota</taxon>
        <taxon>Coleoptera</taxon>
        <taxon>Polyphaga</taxon>
        <taxon>Cucujiformia</taxon>
        <taxon>Chrysomeloidea</taxon>
        <taxon>Chrysomelidae</taxon>
        <taxon>Chrysomelinae</taxon>
        <taxon>Chrysomelini</taxon>
        <taxon>Phaedon</taxon>
    </lineage>
</organism>
<dbReference type="InterPro" id="IPR029063">
    <property type="entry name" value="SAM-dependent_MTases_sf"/>
</dbReference>
<protein>
    <recommendedName>
        <fullName evidence="2">carnosine N-methyltransferase</fullName>
        <ecNumber evidence="2">2.1.1.22</ecNumber>
    </recommendedName>
</protein>
<sequence length="901" mass="102611">MNGEGAKEERAYFLSVLNTFKSYRKQSLLRIQHRERCYDNLPFHHQKWLEDYKEDLESLKGCIEQNASLIPQVLRDAHCIFENVFANDCPSHSEQEVGSLSEGLDKVQSVFKQLMRDWSSLGAQERDQCYGPIVKEIFTHYPKEQYKRSDITVLVPGAGLGRLAFEIASNGFACQGNEFNLFMLLMSFFVLNLCKKVDEYEVYPWIHQYCNNTKIEDQRLSVRFPDVIPMPTPESTFSMSAGDFLDVYTKPNEWHCVATCFFIDCAPNVIDFIERIYQILRPDGLWVNLGPLLYHYSDTTTSDSIEPSFQIVMKCLKYENDRETVLNLCRKEIALCIEVLLTCQCKEIDDREENIDDIYVLEQWHFDIDNKNAIRSQLYFSQITAWLTTRRPDSSGNSSNNFRYHVTPPGATLATARFHAEAARHEFPATVLGEGGRVLRLNEKTDKKPGLLLKEPRLLDDRMHTCCTVKGKHRCEEEEENHVKGERGGGGGNVKRLCQYANAQEASLDSLHHKNDLNKDKGQLLLDAIERSGKSTKASARKDESDTKCDKRASDIFSIRKTNFSIYADKHCDSPMPKLKHNKKIKDISNREPTKRFSVRQKITFDEEVKMKDEDSCRIKDGAVPSPSEQAKFRKSLDSAASMVFHSRTGLPLTSSPAPVRRGNALFSSSFSTDDESESDGSLVSPCSPDSVSIRPNEVYSVKYRRKGHAAGLLGSFEESVLNGRLEPVSTVHGFTAELGASGSFVPKHLVVPVTVFFYTLGDNDKSHINLGKKGYNVPKSGTVQVTLFNPLGTVVKMFVVMYDLDDMPANSQTFLRQRTLYMPTDCADRDIEWGPKWLRYLIHLRFISSKSGKVYLHSDIRMIIFRKSDMDTATAHGLDMSYELRSFTRMPANPRFSPRK</sequence>
<keyword evidence="4" id="KW-0808">Transferase</keyword>
<dbReference type="Pfam" id="PF13915">
    <property type="entry name" value="DUF4210"/>
    <property type="match status" value="1"/>
</dbReference>
<dbReference type="EC" id="2.1.1.22" evidence="2"/>
<dbReference type="OrthoDB" id="8625101at2759"/>
<evidence type="ECO:0000256" key="4">
    <source>
        <dbReference type="ARBA" id="ARBA00022679"/>
    </source>
</evidence>
<dbReference type="InterPro" id="IPR012901">
    <property type="entry name" value="CARME"/>
</dbReference>
<keyword evidence="5" id="KW-0949">S-adenosyl-L-methionine</keyword>
<dbReference type="Pfam" id="PF13889">
    <property type="entry name" value="Chromosome_seg"/>
    <property type="match status" value="1"/>
</dbReference>
<evidence type="ECO:0000256" key="7">
    <source>
        <dbReference type="SAM" id="MobiDB-lite"/>
    </source>
</evidence>
<reference evidence="9" key="1">
    <citation type="submission" date="2022-01" db="EMBL/GenBank/DDBJ databases">
        <authorList>
            <person name="King R."/>
        </authorList>
    </citation>
    <scope>NUCLEOTIDE SEQUENCE</scope>
</reference>
<keyword evidence="10" id="KW-1185">Reference proteome</keyword>
<comment type="similarity">
    <text evidence="6">Belongs to the ATOS family.</text>
</comment>
<dbReference type="PANTHER" id="PTHR12303:SF6">
    <property type="entry name" value="CARNOSINE N-METHYLTRANSFERASE"/>
    <property type="match status" value="1"/>
</dbReference>
<dbReference type="AlphaFoldDB" id="A0A9N9SCY3"/>
<evidence type="ECO:0000256" key="3">
    <source>
        <dbReference type="ARBA" id="ARBA00022603"/>
    </source>
</evidence>
<dbReference type="InterPro" id="IPR033473">
    <property type="entry name" value="Atos-like_C"/>
</dbReference>
<gene>
    <name evidence="9" type="ORF">PHAECO_LOCUS72</name>
</gene>
<dbReference type="EMBL" id="OU896707">
    <property type="protein sequence ID" value="CAG9813749.1"/>
    <property type="molecule type" value="Genomic_DNA"/>
</dbReference>
<dbReference type="PANTHER" id="PTHR12303">
    <property type="entry name" value="CARNOSINE N-METHYLTRANSFERASE"/>
    <property type="match status" value="1"/>
</dbReference>
<dbReference type="GO" id="GO:0005829">
    <property type="term" value="C:cytosol"/>
    <property type="evidence" value="ECO:0007669"/>
    <property type="project" value="TreeGrafter"/>
</dbReference>
<dbReference type="InterPro" id="IPR025261">
    <property type="entry name" value="Atos-like_cons_dom"/>
</dbReference>
<evidence type="ECO:0000256" key="2">
    <source>
        <dbReference type="ARBA" id="ARBA00012003"/>
    </source>
</evidence>
<evidence type="ECO:0000313" key="10">
    <source>
        <dbReference type="Proteomes" id="UP001153737"/>
    </source>
</evidence>
<keyword evidence="3" id="KW-0489">Methyltransferase</keyword>
<name>A0A9N9SCY3_PHACE</name>
<accession>A0A9N9SCY3</accession>
<dbReference type="GO" id="GO:0035498">
    <property type="term" value="P:carnosine metabolic process"/>
    <property type="evidence" value="ECO:0007669"/>
    <property type="project" value="TreeGrafter"/>
</dbReference>
<evidence type="ECO:0000256" key="5">
    <source>
        <dbReference type="ARBA" id="ARBA00022691"/>
    </source>
</evidence>
<dbReference type="GO" id="GO:0030735">
    <property type="term" value="F:carnosine N-methyltransferase activity"/>
    <property type="evidence" value="ECO:0007669"/>
    <property type="project" value="UniProtKB-EC"/>
</dbReference>
<reference evidence="9" key="2">
    <citation type="submission" date="2022-10" db="EMBL/GenBank/DDBJ databases">
        <authorList>
            <consortium name="ENA_rothamsted_submissions"/>
            <consortium name="culmorum"/>
            <person name="King R."/>
        </authorList>
    </citation>
    <scope>NUCLEOTIDE SEQUENCE</scope>
</reference>
<evidence type="ECO:0000259" key="8">
    <source>
        <dbReference type="SMART" id="SM01177"/>
    </source>
</evidence>
<evidence type="ECO:0000313" key="9">
    <source>
        <dbReference type="EMBL" id="CAG9813749.1"/>
    </source>
</evidence>
<dbReference type="Gene3D" id="3.40.50.150">
    <property type="entry name" value="Vaccinia Virus protein VP39"/>
    <property type="match status" value="1"/>
</dbReference>
<feature type="region of interest" description="Disordered" evidence="7">
    <location>
        <begin position="666"/>
        <end position="689"/>
    </location>
</feature>
<evidence type="ECO:0000256" key="6">
    <source>
        <dbReference type="ARBA" id="ARBA00034497"/>
    </source>
</evidence>
<dbReference type="Proteomes" id="UP001153737">
    <property type="component" value="Chromosome 1"/>
</dbReference>
<dbReference type="GO" id="GO:0005634">
    <property type="term" value="C:nucleus"/>
    <property type="evidence" value="ECO:0007669"/>
    <property type="project" value="TreeGrafter"/>
</dbReference>
<evidence type="ECO:0000256" key="1">
    <source>
        <dbReference type="ARBA" id="ARBA00010086"/>
    </source>
</evidence>
<dbReference type="SMART" id="SM01296">
    <property type="entry name" value="N2227"/>
    <property type="match status" value="1"/>
</dbReference>
<dbReference type="SUPFAM" id="SSF53335">
    <property type="entry name" value="S-adenosyl-L-methionine-dependent methyltransferases"/>
    <property type="match status" value="1"/>
</dbReference>
<comment type="similarity">
    <text evidence="1">Belongs to the carnosine N-methyltransferase family.</text>
</comment>
<dbReference type="Pfam" id="PF07942">
    <property type="entry name" value="CARME"/>
    <property type="match status" value="1"/>
</dbReference>
<proteinExistence type="inferred from homology"/>